<dbReference type="Gene3D" id="3.40.50.150">
    <property type="entry name" value="Vaccinia Virus protein VP39"/>
    <property type="match status" value="1"/>
</dbReference>
<dbReference type="SUPFAM" id="SSF53335">
    <property type="entry name" value="S-adenosyl-L-methionine-dependent methyltransferases"/>
    <property type="match status" value="1"/>
</dbReference>
<dbReference type="InterPro" id="IPR029063">
    <property type="entry name" value="SAM-dependent_MTases_sf"/>
</dbReference>
<dbReference type="EMBL" id="JBFAKC010000011">
    <property type="protein sequence ID" value="MEV0710616.1"/>
    <property type="molecule type" value="Genomic_DNA"/>
</dbReference>
<dbReference type="Proteomes" id="UP001551695">
    <property type="component" value="Unassembled WGS sequence"/>
</dbReference>
<protein>
    <recommendedName>
        <fullName evidence="3">SAM-dependent methyltransferase</fullName>
    </recommendedName>
</protein>
<dbReference type="RefSeq" id="WP_357786562.1">
    <property type="nucleotide sequence ID" value="NZ_JBFAKC010000011.1"/>
</dbReference>
<name>A0ABV3FYV7_9NOCA</name>
<comment type="caution">
    <text evidence="1">The sequence shown here is derived from an EMBL/GenBank/DDBJ whole genome shotgun (WGS) entry which is preliminary data.</text>
</comment>
<proteinExistence type="predicted"/>
<sequence>MTLPGTAGLDVATGPAPDFEPVDRRLALIEQKLIEQWEAAPFPRLAETPADKGVGDHTADDPYWRFLRVMPRAGVEPGDRWAVAFSDSVRDLLVRTYASSIPSPADISWIREVSEGRDLLEIGAGSGYWAWQLRQAGADVIAVDNKSATWDHMWTDVAFGNTADACLHAERALLLVHPPRESAMAQTALDFYDGDLLIYAGDETTAASRGFHATLTREWTEIGAAPHHPTYVGIPCRLRAFRRR</sequence>
<evidence type="ECO:0000313" key="2">
    <source>
        <dbReference type="Proteomes" id="UP001551695"/>
    </source>
</evidence>
<keyword evidence="2" id="KW-1185">Reference proteome</keyword>
<evidence type="ECO:0000313" key="1">
    <source>
        <dbReference type="EMBL" id="MEV0710616.1"/>
    </source>
</evidence>
<dbReference type="PANTHER" id="PTHR39290">
    <property type="entry name" value="C3H1-TYPE DOMAIN-CONTAINING PROTEIN-RELATED"/>
    <property type="match status" value="1"/>
</dbReference>
<dbReference type="PANTHER" id="PTHR39290:SF6">
    <property type="entry name" value="S-ADENOSYL-L-METHIONINE-DEPENDENT METHYLTRANSFERASES SUPERFAMILY PROTEIN"/>
    <property type="match status" value="1"/>
</dbReference>
<accession>A0ABV3FYV7</accession>
<organism evidence="1 2">
    <name type="scientific">Nocardia aurea</name>
    <dbReference type="NCBI Taxonomy" id="2144174"/>
    <lineage>
        <taxon>Bacteria</taxon>
        <taxon>Bacillati</taxon>
        <taxon>Actinomycetota</taxon>
        <taxon>Actinomycetes</taxon>
        <taxon>Mycobacteriales</taxon>
        <taxon>Nocardiaceae</taxon>
        <taxon>Nocardia</taxon>
    </lineage>
</organism>
<reference evidence="1 2" key="1">
    <citation type="submission" date="2024-06" db="EMBL/GenBank/DDBJ databases">
        <title>The Natural Products Discovery Center: Release of the First 8490 Sequenced Strains for Exploring Actinobacteria Biosynthetic Diversity.</title>
        <authorList>
            <person name="Kalkreuter E."/>
            <person name="Kautsar S.A."/>
            <person name="Yang D."/>
            <person name="Bader C.D."/>
            <person name="Teijaro C.N."/>
            <person name="Fluegel L."/>
            <person name="Davis C.M."/>
            <person name="Simpson J.R."/>
            <person name="Lauterbach L."/>
            <person name="Steele A.D."/>
            <person name="Gui C."/>
            <person name="Meng S."/>
            <person name="Li G."/>
            <person name="Viehrig K."/>
            <person name="Ye F."/>
            <person name="Su P."/>
            <person name="Kiefer A.F."/>
            <person name="Nichols A."/>
            <person name="Cepeda A.J."/>
            <person name="Yan W."/>
            <person name="Fan B."/>
            <person name="Jiang Y."/>
            <person name="Adhikari A."/>
            <person name="Zheng C.-J."/>
            <person name="Schuster L."/>
            <person name="Cowan T.M."/>
            <person name="Smanski M.J."/>
            <person name="Chevrette M.G."/>
            <person name="De Carvalho L.P.S."/>
            <person name="Shen B."/>
        </authorList>
    </citation>
    <scope>NUCLEOTIDE SEQUENCE [LARGE SCALE GENOMIC DNA]</scope>
    <source>
        <strain evidence="1 2">NPDC050403</strain>
    </source>
</reference>
<evidence type="ECO:0008006" key="3">
    <source>
        <dbReference type="Google" id="ProtNLM"/>
    </source>
</evidence>
<gene>
    <name evidence="1" type="ORF">AB0I48_23915</name>
</gene>